<dbReference type="InterPro" id="IPR000719">
    <property type="entry name" value="Prot_kinase_dom"/>
</dbReference>
<evidence type="ECO:0000256" key="5">
    <source>
        <dbReference type="ARBA" id="ARBA00022777"/>
    </source>
</evidence>
<dbReference type="SMART" id="SM00220">
    <property type="entry name" value="S_TKc"/>
    <property type="match status" value="1"/>
</dbReference>
<dbReference type="InterPro" id="IPR001680">
    <property type="entry name" value="WD40_rpt"/>
</dbReference>
<dbReference type="PANTHER" id="PTHR43289">
    <property type="entry name" value="MITOGEN-ACTIVATED PROTEIN KINASE KINASE KINASE 20-RELATED"/>
    <property type="match status" value="1"/>
</dbReference>
<reference evidence="13 14" key="1">
    <citation type="journal article" date="2013" name="Mar. Genomics">
        <title>Expression of sulfatases in Rhodopirellula baltica and the diversity of sulfatases in the genus Rhodopirellula.</title>
        <authorList>
            <person name="Wegner C.E."/>
            <person name="Richter-Heitmann T."/>
            <person name="Klindworth A."/>
            <person name="Klockow C."/>
            <person name="Richter M."/>
            <person name="Achstetter T."/>
            <person name="Glockner F.O."/>
            <person name="Harder J."/>
        </authorList>
    </citation>
    <scope>NUCLEOTIDE SEQUENCE [LARGE SCALE GENOMIC DNA]</scope>
    <source>
        <strain evidence="13 14">WH47</strain>
    </source>
</reference>
<dbReference type="PROSITE" id="PS00678">
    <property type="entry name" value="WD_REPEATS_1"/>
    <property type="match status" value="1"/>
</dbReference>
<dbReference type="PANTHER" id="PTHR43289:SF6">
    <property type="entry name" value="SERINE_THREONINE-PROTEIN KINASE NEKL-3"/>
    <property type="match status" value="1"/>
</dbReference>
<dbReference type="EC" id="2.7.-.-" evidence="13"/>
<dbReference type="Proteomes" id="UP000006222">
    <property type="component" value="Unassembled WGS sequence"/>
</dbReference>
<evidence type="ECO:0000256" key="2">
    <source>
        <dbReference type="ARBA" id="ARBA00022679"/>
    </source>
</evidence>
<dbReference type="InterPro" id="IPR019775">
    <property type="entry name" value="WD40_repeat_CS"/>
</dbReference>
<feature type="domain" description="Protein kinase" evidence="12">
    <location>
        <begin position="29"/>
        <end position="320"/>
    </location>
</feature>
<keyword evidence="5 13" id="KW-0418">Kinase</keyword>
<dbReference type="SUPFAM" id="SSF50998">
    <property type="entry name" value="Quinoprotein alcohol dehydrogenase-like"/>
    <property type="match status" value="1"/>
</dbReference>
<dbReference type="AlphaFoldDB" id="F2AV08"/>
<dbReference type="PROSITE" id="PS50082">
    <property type="entry name" value="WD_REPEATS_2"/>
    <property type="match status" value="3"/>
</dbReference>
<feature type="region of interest" description="Disordered" evidence="10">
    <location>
        <begin position="1"/>
        <end position="23"/>
    </location>
</feature>
<evidence type="ECO:0000313" key="14">
    <source>
        <dbReference type="Proteomes" id="UP000006222"/>
    </source>
</evidence>
<evidence type="ECO:0000256" key="8">
    <source>
        <dbReference type="PROSITE-ProRule" id="PRU10141"/>
    </source>
</evidence>
<dbReference type="EMBL" id="AFAR01000184">
    <property type="protein sequence ID" value="EGF26500.1"/>
    <property type="molecule type" value="Genomic_DNA"/>
</dbReference>
<evidence type="ECO:0000256" key="4">
    <source>
        <dbReference type="ARBA" id="ARBA00022741"/>
    </source>
</evidence>
<dbReference type="GO" id="GO:0004674">
    <property type="term" value="F:protein serine/threonine kinase activity"/>
    <property type="evidence" value="ECO:0007669"/>
    <property type="project" value="TreeGrafter"/>
</dbReference>
<evidence type="ECO:0000256" key="11">
    <source>
        <dbReference type="SAM" id="Phobius"/>
    </source>
</evidence>
<evidence type="ECO:0000256" key="9">
    <source>
        <dbReference type="SAM" id="Coils"/>
    </source>
</evidence>
<keyword evidence="4 8" id="KW-0547">Nucleotide-binding</keyword>
<evidence type="ECO:0000256" key="10">
    <source>
        <dbReference type="SAM" id="MobiDB-lite"/>
    </source>
</evidence>
<dbReference type="InterPro" id="IPR011047">
    <property type="entry name" value="Quinoprotein_ADH-like_sf"/>
</dbReference>
<dbReference type="CDD" id="cd14014">
    <property type="entry name" value="STKc_PknB_like"/>
    <property type="match status" value="1"/>
</dbReference>
<dbReference type="InterPro" id="IPR015943">
    <property type="entry name" value="WD40/YVTN_repeat-like_dom_sf"/>
</dbReference>
<keyword evidence="11" id="KW-0472">Membrane</keyword>
<keyword evidence="1 7" id="KW-0853">WD repeat</keyword>
<dbReference type="Gene3D" id="2.130.10.10">
    <property type="entry name" value="YVTN repeat-like/Quinoprotein amine dehydrogenase"/>
    <property type="match status" value="3"/>
</dbReference>
<keyword evidence="9" id="KW-0175">Coiled coil</keyword>
<dbReference type="SUPFAM" id="SSF51004">
    <property type="entry name" value="C-terminal (heme d1) domain of cytochrome cd1-nitrite reductase"/>
    <property type="match status" value="1"/>
</dbReference>
<evidence type="ECO:0000256" key="7">
    <source>
        <dbReference type="PROSITE-ProRule" id="PRU00221"/>
    </source>
</evidence>
<dbReference type="InterPro" id="IPR008271">
    <property type="entry name" value="Ser/Thr_kinase_AS"/>
</dbReference>
<dbReference type="GO" id="GO:0005524">
    <property type="term" value="F:ATP binding"/>
    <property type="evidence" value="ECO:0007669"/>
    <property type="project" value="UniProtKB-UniRule"/>
</dbReference>
<keyword evidence="3" id="KW-0677">Repeat</keyword>
<keyword evidence="6 8" id="KW-0067">ATP-binding</keyword>
<dbReference type="PROSITE" id="PS00107">
    <property type="entry name" value="PROTEIN_KINASE_ATP"/>
    <property type="match status" value="1"/>
</dbReference>
<keyword evidence="11" id="KW-1133">Transmembrane helix</keyword>
<keyword evidence="11" id="KW-0812">Transmembrane</keyword>
<dbReference type="InterPro" id="IPR011048">
    <property type="entry name" value="Haem_d1_sf"/>
</dbReference>
<dbReference type="SMART" id="SM00320">
    <property type="entry name" value="WD40"/>
    <property type="match status" value="6"/>
</dbReference>
<feature type="coiled-coil region" evidence="9">
    <location>
        <begin position="369"/>
        <end position="403"/>
    </location>
</feature>
<dbReference type="Pfam" id="PF00069">
    <property type="entry name" value="Pkinase"/>
    <property type="match status" value="1"/>
</dbReference>
<dbReference type="PATRIC" id="fig|991778.3.peg.3781"/>
<gene>
    <name evidence="13" type="ORF">RBWH47_03588</name>
</gene>
<evidence type="ECO:0000256" key="6">
    <source>
        <dbReference type="ARBA" id="ARBA00022840"/>
    </source>
</evidence>
<name>F2AV08_RHOBT</name>
<proteinExistence type="predicted"/>
<sequence>MSSRNDAPTEAVRVEDDQADSSSQHFGRYRVVRTLGTGGMGEVYLAEDVETGQQVALKLLQHRVSKQSRMRRRFEREANLIQELRHDHIVPLMDSGVEEGTQYLVMRYIDGPTLADCILKANGDHDSGEFSVDAGHDGGSLDASEDDVAIAADSFELIARSIADIADALQVAHDERVIHRDIKPSNLIFDRDGKIWLTDFGLALIEDQNTALTLTGDILGTPAYMSPEQTIGSQTDITRRSDIYSLGATLYEWATLQRPFQGNRDQILANVANGSLATPRNVRSDLPRPLEAVICKAMSLSPDARYSTAAEFAQDLRRFADGKSVHAKMPGWPERLVRWSRRNPLVTLATLIGVISLVMTVLGMQAMHSEQLTRVNEQLAESNDELIETNLELESREAQLREQLYVSDMSLAFQAYNGHNLKATKELLDKHRPKPEERGSSRLAFEILDYLITPPPSKLLTQHNSPATEVALSRNGQIAISVSKDGEVHVVDLQSEKLTHRYKLSGRLDAIAISPDNKHFLTGLNGDVGFNSITLREIATGTETLGLLGHWHNIESAAFSSDGTLFATAGRYRDVQVHRFDGTAVKTVYGGSRNESLHFAGEGHTLAYVKEVGKQRLLHAVDLDTDQETRVPVEGETTHFSMVQPAGNPYRTVAFGEKYIKVTDSTNERHFAQGIAFDAPIRCVAISADGEDVYAGTDDGVVYAWTLTNRTEFGDLPPPMIFQAAEGQVTSIQVVPTSDETVRIVTTAEDGQLRIWDLTDKLPVRPNPMGRTFVTAQVINLYSHHERPFDVFLKLEDNSVWHYDPRRDLNRMLPIKCELKEWGFQFGCDSRASKIAIANIEEVEVRDVASSELLARITPPYENEPISDVKFVEGKLCVLLTKQLLVYDTLDYSLIETHDLPSDNNSLLLNIPNSDALMIQASNMLCTYEDSIVSVFEEASTTAVRYVRVDFDALASRVAVVFDNRLVEVRSYPQNETIAVLRGYSKPIADSVFLDRGRTLATTGEEGLIRFWDLSSEREMGMLPTGQHLGNDLHLLGDTDLLMVTSRQSPAELLLTKQSRARLAEQRRAIELD</sequence>
<dbReference type="SUPFAM" id="SSF56112">
    <property type="entry name" value="Protein kinase-like (PK-like)"/>
    <property type="match status" value="1"/>
</dbReference>
<dbReference type="PROSITE" id="PS50011">
    <property type="entry name" value="PROTEIN_KINASE_DOM"/>
    <property type="match status" value="1"/>
</dbReference>
<keyword evidence="2 13" id="KW-0808">Transferase</keyword>
<organism evidence="13 14">
    <name type="scientific">Rhodopirellula baltica WH47</name>
    <dbReference type="NCBI Taxonomy" id="991778"/>
    <lineage>
        <taxon>Bacteria</taxon>
        <taxon>Pseudomonadati</taxon>
        <taxon>Planctomycetota</taxon>
        <taxon>Planctomycetia</taxon>
        <taxon>Pirellulales</taxon>
        <taxon>Pirellulaceae</taxon>
        <taxon>Rhodopirellula</taxon>
    </lineage>
</organism>
<evidence type="ECO:0000256" key="3">
    <source>
        <dbReference type="ARBA" id="ARBA00022737"/>
    </source>
</evidence>
<evidence type="ECO:0000259" key="12">
    <source>
        <dbReference type="PROSITE" id="PS50011"/>
    </source>
</evidence>
<dbReference type="Pfam" id="PF00400">
    <property type="entry name" value="WD40"/>
    <property type="match status" value="2"/>
</dbReference>
<accession>F2AV08</accession>
<dbReference type="RefSeq" id="WP_007327468.1">
    <property type="nucleotide sequence ID" value="NZ_AFAR01000184.1"/>
</dbReference>
<feature type="transmembrane region" description="Helical" evidence="11">
    <location>
        <begin position="345"/>
        <end position="367"/>
    </location>
</feature>
<dbReference type="Gene3D" id="1.10.510.10">
    <property type="entry name" value="Transferase(Phosphotransferase) domain 1"/>
    <property type="match status" value="1"/>
</dbReference>
<protein>
    <submittedName>
        <fullName evidence="13">Serine/threonine-protein kinase</fullName>
        <ecNumber evidence="13">2.7.-.-</ecNumber>
    </submittedName>
</protein>
<dbReference type="Gene3D" id="3.30.200.20">
    <property type="entry name" value="Phosphorylase Kinase, domain 1"/>
    <property type="match status" value="1"/>
</dbReference>
<feature type="binding site" evidence="8">
    <location>
        <position position="58"/>
    </location>
    <ligand>
        <name>ATP</name>
        <dbReference type="ChEBI" id="CHEBI:30616"/>
    </ligand>
</feature>
<feature type="repeat" description="WD" evidence="7">
    <location>
        <begin position="460"/>
        <end position="501"/>
    </location>
</feature>
<feature type="repeat" description="WD" evidence="7">
    <location>
        <begin position="981"/>
        <end position="1022"/>
    </location>
</feature>
<dbReference type="InterPro" id="IPR017441">
    <property type="entry name" value="Protein_kinase_ATP_BS"/>
</dbReference>
<evidence type="ECO:0000313" key="13">
    <source>
        <dbReference type="EMBL" id="EGF26500.1"/>
    </source>
</evidence>
<comment type="caution">
    <text evidence="13">The sequence shown here is derived from an EMBL/GenBank/DDBJ whole genome shotgun (WGS) entry which is preliminary data.</text>
</comment>
<evidence type="ECO:0000256" key="1">
    <source>
        <dbReference type="ARBA" id="ARBA00022574"/>
    </source>
</evidence>
<feature type="repeat" description="WD" evidence="7">
    <location>
        <begin position="725"/>
        <end position="766"/>
    </location>
</feature>
<dbReference type="InterPro" id="IPR011009">
    <property type="entry name" value="Kinase-like_dom_sf"/>
</dbReference>
<dbReference type="PROSITE" id="PS00108">
    <property type="entry name" value="PROTEIN_KINASE_ST"/>
    <property type="match status" value="1"/>
</dbReference>